<feature type="region of interest" description="Disordered" evidence="5">
    <location>
        <begin position="284"/>
        <end position="329"/>
    </location>
</feature>
<feature type="domain" description="GRF-type" evidence="7">
    <location>
        <begin position="192"/>
        <end position="234"/>
    </location>
</feature>
<sequence>MAAFHDDDDDDEEFLSQLAFAEANALSRINTSDTNKRRILDGYNPEEDEEKQQQPLKKMTVATDSAAKMKEEEGAYMAALRGSKSLSWQQNPLNRSSSGMKAVAASGSASRPHFNGGGDYDRSERQQPSVSEKDCPCGQGACVVFTANTERNRGRQFYRCPLRQENGGCGFFEWCDKASGNNSSVSNSDLPCPCGAGFCLLLTAKNGKNIGQQFYRCPASQESACGFFKWCNETDAAAIHPTSTSESSNIGLGTRTGSACFKCGNPAHWAKDCPISSSSDSPTAAAATSFGGRRPVSSSPNSACYKCGKPGHWARDCTSSQSTGATRKY</sequence>
<evidence type="ECO:0000259" key="6">
    <source>
        <dbReference type="PROSITE" id="PS50158"/>
    </source>
</evidence>
<feature type="domain" description="CCHC-type" evidence="6">
    <location>
        <begin position="260"/>
        <end position="274"/>
    </location>
</feature>
<reference evidence="8" key="1">
    <citation type="submission" date="2022-08" db="EMBL/GenBank/DDBJ databases">
        <authorList>
            <person name="Gutierrez-Valencia J."/>
        </authorList>
    </citation>
    <scope>NUCLEOTIDE SEQUENCE</scope>
</reference>
<dbReference type="PANTHER" id="PTHR33680:SF1">
    <property type="entry name" value="OS05G0489500 PROTEIN"/>
    <property type="match status" value="1"/>
</dbReference>
<dbReference type="Pfam" id="PF00098">
    <property type="entry name" value="zf-CCHC"/>
    <property type="match status" value="2"/>
</dbReference>
<evidence type="ECO:0000256" key="3">
    <source>
        <dbReference type="ARBA" id="ARBA00022833"/>
    </source>
</evidence>
<dbReference type="PANTHER" id="PTHR33680">
    <property type="entry name" value="OS07G0190500 PROTEIN"/>
    <property type="match status" value="1"/>
</dbReference>
<accession>A0AAV0J697</accession>
<dbReference type="InterPro" id="IPR001878">
    <property type="entry name" value="Znf_CCHC"/>
</dbReference>
<feature type="compositionally biased region" description="Basic and acidic residues" evidence="5">
    <location>
        <begin position="119"/>
        <end position="135"/>
    </location>
</feature>
<dbReference type="GO" id="GO:0008270">
    <property type="term" value="F:zinc ion binding"/>
    <property type="evidence" value="ECO:0007669"/>
    <property type="project" value="UniProtKB-KW"/>
</dbReference>
<feature type="domain" description="CCHC-type" evidence="6">
    <location>
        <begin position="304"/>
        <end position="319"/>
    </location>
</feature>
<feature type="domain" description="GRF-type" evidence="7">
    <location>
        <begin position="135"/>
        <end position="178"/>
    </location>
</feature>
<dbReference type="GO" id="GO:0003676">
    <property type="term" value="F:nucleic acid binding"/>
    <property type="evidence" value="ECO:0007669"/>
    <property type="project" value="InterPro"/>
</dbReference>
<feature type="compositionally biased region" description="Polar residues" evidence="5">
    <location>
        <begin position="87"/>
        <end position="99"/>
    </location>
</feature>
<gene>
    <name evidence="8" type="ORF">LITE_LOCUS12784</name>
</gene>
<evidence type="ECO:0000313" key="8">
    <source>
        <dbReference type="EMBL" id="CAI0405137.1"/>
    </source>
</evidence>
<feature type="region of interest" description="Disordered" evidence="5">
    <location>
        <begin position="27"/>
        <end position="65"/>
    </location>
</feature>
<dbReference type="PROSITE" id="PS51999">
    <property type="entry name" value="ZF_GRF"/>
    <property type="match status" value="2"/>
</dbReference>
<evidence type="ECO:0000256" key="5">
    <source>
        <dbReference type="SAM" id="MobiDB-lite"/>
    </source>
</evidence>
<keyword evidence="3" id="KW-0862">Zinc</keyword>
<dbReference type="InterPro" id="IPR010666">
    <property type="entry name" value="Znf_GRF"/>
</dbReference>
<name>A0AAV0J697_9ROSI</name>
<evidence type="ECO:0000256" key="2">
    <source>
        <dbReference type="ARBA" id="ARBA00022771"/>
    </source>
</evidence>
<evidence type="ECO:0000256" key="4">
    <source>
        <dbReference type="PROSITE-ProRule" id="PRU00047"/>
    </source>
</evidence>
<evidence type="ECO:0000313" key="9">
    <source>
        <dbReference type="Proteomes" id="UP001154282"/>
    </source>
</evidence>
<protein>
    <submittedName>
        <fullName evidence="8">Uncharacterized protein</fullName>
    </submittedName>
</protein>
<dbReference type="InterPro" id="IPR036875">
    <property type="entry name" value="Znf_CCHC_sf"/>
</dbReference>
<organism evidence="8 9">
    <name type="scientific">Linum tenue</name>
    <dbReference type="NCBI Taxonomy" id="586396"/>
    <lineage>
        <taxon>Eukaryota</taxon>
        <taxon>Viridiplantae</taxon>
        <taxon>Streptophyta</taxon>
        <taxon>Embryophyta</taxon>
        <taxon>Tracheophyta</taxon>
        <taxon>Spermatophyta</taxon>
        <taxon>Magnoliopsida</taxon>
        <taxon>eudicotyledons</taxon>
        <taxon>Gunneridae</taxon>
        <taxon>Pentapetalae</taxon>
        <taxon>rosids</taxon>
        <taxon>fabids</taxon>
        <taxon>Malpighiales</taxon>
        <taxon>Linaceae</taxon>
        <taxon>Linum</taxon>
    </lineage>
</organism>
<feature type="region of interest" description="Disordered" evidence="5">
    <location>
        <begin position="87"/>
        <end position="135"/>
    </location>
</feature>
<dbReference type="AlphaFoldDB" id="A0AAV0J697"/>
<evidence type="ECO:0000259" key="7">
    <source>
        <dbReference type="PROSITE" id="PS51999"/>
    </source>
</evidence>
<feature type="compositionally biased region" description="Polar residues" evidence="5">
    <location>
        <begin position="317"/>
        <end position="329"/>
    </location>
</feature>
<keyword evidence="2 4" id="KW-0863">Zinc-finger</keyword>
<dbReference type="PROSITE" id="PS50158">
    <property type="entry name" value="ZF_CCHC"/>
    <property type="match status" value="2"/>
</dbReference>
<dbReference type="Proteomes" id="UP001154282">
    <property type="component" value="Unassembled WGS sequence"/>
</dbReference>
<evidence type="ECO:0000256" key="1">
    <source>
        <dbReference type="ARBA" id="ARBA00022723"/>
    </source>
</evidence>
<comment type="caution">
    <text evidence="8">The sequence shown here is derived from an EMBL/GenBank/DDBJ whole genome shotgun (WGS) entry which is preliminary data.</text>
</comment>
<proteinExistence type="predicted"/>
<dbReference type="SUPFAM" id="SSF57756">
    <property type="entry name" value="Retrovirus zinc finger-like domains"/>
    <property type="match status" value="2"/>
</dbReference>
<keyword evidence="9" id="KW-1185">Reference proteome</keyword>
<dbReference type="EMBL" id="CAMGYJ010000004">
    <property type="protein sequence ID" value="CAI0405137.1"/>
    <property type="molecule type" value="Genomic_DNA"/>
</dbReference>
<dbReference type="Gene3D" id="4.10.60.10">
    <property type="entry name" value="Zinc finger, CCHC-type"/>
    <property type="match status" value="2"/>
</dbReference>
<keyword evidence="1" id="KW-0479">Metal-binding</keyword>
<dbReference type="Pfam" id="PF06839">
    <property type="entry name" value="Zn_ribbon_GRF"/>
    <property type="match status" value="2"/>
</dbReference>
<dbReference type="SMART" id="SM00343">
    <property type="entry name" value="ZnF_C2HC"/>
    <property type="match status" value="2"/>
</dbReference>